<dbReference type="EMBL" id="JAMXFF010000003">
    <property type="protein sequence ID" value="MCT7965408.1"/>
    <property type="molecule type" value="Genomic_DNA"/>
</dbReference>
<accession>A0ABT2ML10</accession>
<comment type="caution">
    <text evidence="3">The sequence shown here is derived from an EMBL/GenBank/DDBJ whole genome shotgun (WGS) entry which is preliminary data.</text>
</comment>
<feature type="compositionally biased region" description="Acidic residues" evidence="1">
    <location>
        <begin position="708"/>
        <end position="737"/>
    </location>
</feature>
<evidence type="ECO:0000259" key="2">
    <source>
        <dbReference type="Pfam" id="PF03544"/>
    </source>
</evidence>
<feature type="compositionally biased region" description="Polar residues" evidence="1">
    <location>
        <begin position="222"/>
        <end position="231"/>
    </location>
</feature>
<dbReference type="InterPro" id="IPR037682">
    <property type="entry name" value="TonB_C"/>
</dbReference>
<feature type="compositionally biased region" description="Polar residues" evidence="1">
    <location>
        <begin position="153"/>
        <end position="164"/>
    </location>
</feature>
<proteinExistence type="predicted"/>
<feature type="compositionally biased region" description="Polar residues" evidence="1">
    <location>
        <begin position="70"/>
        <end position="83"/>
    </location>
</feature>
<evidence type="ECO:0000313" key="3">
    <source>
        <dbReference type="EMBL" id="MCT7965408.1"/>
    </source>
</evidence>
<dbReference type="Proteomes" id="UP001525890">
    <property type="component" value="Unassembled WGS sequence"/>
</dbReference>
<dbReference type="SUPFAM" id="SSF74653">
    <property type="entry name" value="TolA/TonB C-terminal domain"/>
    <property type="match status" value="1"/>
</dbReference>
<feature type="compositionally biased region" description="Pro residues" evidence="1">
    <location>
        <begin position="489"/>
        <end position="498"/>
    </location>
</feature>
<feature type="region of interest" description="Disordered" evidence="1">
    <location>
        <begin position="189"/>
        <end position="344"/>
    </location>
</feature>
<sequence>MSYSLPKNSLIDLLSQPTVVAVLASVGIHGLVGISWDRLPFSGKNEPNPWTTVDLVNLSPEEISRLPDFSSPQATGSGSLNSSSEPLAALPELGPLPPSPGKLGLEPLTLPPGNPLYDLPLDLPPAPSLRDLKTPLPSLQDYQSPSEFRERLTNPQPSGSSNSMAIEQLLALERLERAQIEREIEQRERQQRLIAEQNRQIPPPPPQEFRLQDVPPPPQGSFPASENQQRPFSGMNEETDASEFADLPIPENVPGPGAIARSGNANPSPPPEFNNPSGNLPNGVNPGMGPAASGGAVDLQTQPRNSEEDGIEEGAQAVVPPNVPTPSDRPQEGATVPDKIGTDPDSVRELWAKITEENNRDNPTGLVSDRQNAMLEGLEAYAKWVENLESQYGEVRTNKAIAVANQYPLEACPQKLEGRALFGVLVNPDGQIIDGPRRLLGSGQDILDSFARKFVQDMRFAPVSEPTVHQYAFEFQYAPQLCTNAPSPGTTPTPPVQTPQPELNNPQPSGENSTPVLDAPPSGENSTPVLDAPPSGENSTPVLDAQPSGENSTPVLDAQPSGENPTPQLDVRPTQGNPTLRIEQPPASRPQQLRDPSPDGEPSKPVNGAPQVKPAPGPVPGPTPEEPAAPVEAVEPEPVQEESVPEQVQPQEEPIQPVETPEMEEEEGLTPDGLESTPTEDSQELPTPEASETEGGEPVEGDNRESEPESEPVEDAAEMEGESEEAIADEEERDPEI</sequence>
<dbReference type="Pfam" id="PF03544">
    <property type="entry name" value="TonB_C"/>
    <property type="match status" value="1"/>
</dbReference>
<name>A0ABT2ML10_9CYAN</name>
<keyword evidence="4" id="KW-1185">Reference proteome</keyword>
<feature type="region of interest" description="Disordered" evidence="1">
    <location>
        <begin position="64"/>
        <end position="109"/>
    </location>
</feature>
<feature type="domain" description="TonB C-terminal" evidence="2">
    <location>
        <begin position="405"/>
        <end position="471"/>
    </location>
</feature>
<feature type="region of interest" description="Disordered" evidence="1">
    <location>
        <begin position="127"/>
        <end position="165"/>
    </location>
</feature>
<feature type="compositionally biased region" description="Pro residues" evidence="1">
    <location>
        <begin position="613"/>
        <end position="627"/>
    </location>
</feature>
<feature type="compositionally biased region" description="Acidic residues" evidence="1">
    <location>
        <begin position="634"/>
        <end position="644"/>
    </location>
</feature>
<feature type="compositionally biased region" description="Polar residues" evidence="1">
    <location>
        <begin position="502"/>
        <end position="515"/>
    </location>
</feature>
<protein>
    <recommendedName>
        <fullName evidence="2">TonB C-terminal domain-containing protein</fullName>
    </recommendedName>
</protein>
<dbReference type="RefSeq" id="WP_368005103.1">
    <property type="nucleotide sequence ID" value="NZ_JAMXFF010000003.1"/>
</dbReference>
<feature type="compositionally biased region" description="Low complexity" evidence="1">
    <location>
        <begin position="84"/>
        <end position="93"/>
    </location>
</feature>
<evidence type="ECO:0000256" key="1">
    <source>
        <dbReference type="SAM" id="MobiDB-lite"/>
    </source>
</evidence>
<feature type="compositionally biased region" description="Low complexity" evidence="1">
    <location>
        <begin position="645"/>
        <end position="660"/>
    </location>
</feature>
<gene>
    <name evidence="3" type="ORF">NG799_03565</name>
</gene>
<feature type="region of interest" description="Disordered" evidence="1">
    <location>
        <begin position="484"/>
        <end position="737"/>
    </location>
</feature>
<feature type="compositionally biased region" description="Acidic residues" evidence="1">
    <location>
        <begin position="691"/>
        <end position="700"/>
    </location>
</feature>
<organism evidence="3 4">
    <name type="scientific">Laspinema palackyanum D2a</name>
    <dbReference type="NCBI Taxonomy" id="2953684"/>
    <lineage>
        <taxon>Bacteria</taxon>
        <taxon>Bacillati</taxon>
        <taxon>Cyanobacteriota</taxon>
        <taxon>Cyanophyceae</taxon>
        <taxon>Oscillatoriophycideae</taxon>
        <taxon>Oscillatoriales</taxon>
        <taxon>Laspinemataceae</taxon>
        <taxon>Laspinema</taxon>
        <taxon>Laspinema palackyanum</taxon>
    </lineage>
</organism>
<reference evidence="3 4" key="1">
    <citation type="journal article" date="2022" name="Front. Microbiol.">
        <title>High genomic differentiation and limited gene flow indicate recent cryptic speciation within the genus Laspinema (cyanobacteria).</title>
        <authorList>
            <person name="Stanojkovic A."/>
            <person name="Skoupy S."/>
            <person name="Skaloud P."/>
            <person name="Dvorak P."/>
        </authorList>
    </citation>
    <scope>NUCLEOTIDE SEQUENCE [LARGE SCALE GENOMIC DNA]</scope>
    <source>
        <strain evidence="3 4">D2a</strain>
    </source>
</reference>
<dbReference type="Gene3D" id="3.30.1150.10">
    <property type="match status" value="1"/>
</dbReference>
<evidence type="ECO:0000313" key="4">
    <source>
        <dbReference type="Proteomes" id="UP001525890"/>
    </source>
</evidence>